<dbReference type="Pfam" id="PF01321">
    <property type="entry name" value="Creatinase_N"/>
    <property type="match status" value="1"/>
</dbReference>
<dbReference type="PANTHER" id="PTHR46112">
    <property type="entry name" value="AMINOPEPTIDASE"/>
    <property type="match status" value="1"/>
</dbReference>
<keyword evidence="4" id="KW-0482">Metalloprotease</keyword>
<keyword evidence="1" id="KW-0645">Protease</keyword>
<dbReference type="SUPFAM" id="SSF55920">
    <property type="entry name" value="Creatinase/aminopeptidase"/>
    <property type="match status" value="1"/>
</dbReference>
<proteinExistence type="inferred from homology"/>
<sequence length="358" mass="39838">MPSDKFSRKRLHNLREAISEHGLDAFLIGNPSNVSYLANYKCSDSYILILGKEKFFLTDFRYVEEARSHIKGFNIIEIKGNLLPILKSITKARKIKKLGFESRNLTCFEYKKLNSALSGGAKLIHTEFIVEKLRAIKDAGEIAKIKSAVKITLDTFSLLKKIIKPGVSELDVSAEINRIIRIKGASACAFEVIVASGPNSSMPHAKVSRRIIRDNEPVLVDMGVEFCGYKSDLTRMYFLGKMPHKVLKATEVVFAAKEEAISKLTPGVPINEIDRAARIYIESFGWSDKFGHGLGHGVGLDVHEDPPINRKNTSYLKAGMVFTIEPAVYFPGKFGIRLEDMVVITKNGAEVFDGAINQ</sequence>
<feature type="domain" description="Creatinase N-terminal" evidence="7">
    <location>
        <begin position="10"/>
        <end position="136"/>
    </location>
</feature>
<evidence type="ECO:0000313" key="8">
    <source>
        <dbReference type="EMBL" id="PIQ89953.1"/>
    </source>
</evidence>
<evidence type="ECO:0000256" key="3">
    <source>
        <dbReference type="ARBA" id="ARBA00022801"/>
    </source>
</evidence>
<dbReference type="PROSITE" id="PS00491">
    <property type="entry name" value="PROLINE_PEPTIDASE"/>
    <property type="match status" value="1"/>
</dbReference>
<dbReference type="GO" id="GO:0046872">
    <property type="term" value="F:metal ion binding"/>
    <property type="evidence" value="ECO:0007669"/>
    <property type="project" value="UniProtKB-KW"/>
</dbReference>
<dbReference type="SUPFAM" id="SSF53092">
    <property type="entry name" value="Creatinase/prolidase N-terminal domain"/>
    <property type="match status" value="1"/>
</dbReference>
<keyword evidence="2 5" id="KW-0479">Metal-binding</keyword>
<dbReference type="InterPro" id="IPR029149">
    <property type="entry name" value="Creatin/AminoP/Spt16_N"/>
</dbReference>
<evidence type="ECO:0000256" key="4">
    <source>
        <dbReference type="ARBA" id="ARBA00023049"/>
    </source>
</evidence>
<dbReference type="AlphaFoldDB" id="A0A2H0LZV1"/>
<dbReference type="InterPro" id="IPR001131">
    <property type="entry name" value="Peptidase_M24B_aminopep-P_CS"/>
</dbReference>
<name>A0A2H0LZV1_9BACT</name>
<dbReference type="Pfam" id="PF00557">
    <property type="entry name" value="Peptidase_M24"/>
    <property type="match status" value="1"/>
</dbReference>
<evidence type="ECO:0000313" key="9">
    <source>
        <dbReference type="Proteomes" id="UP000229641"/>
    </source>
</evidence>
<evidence type="ECO:0000256" key="2">
    <source>
        <dbReference type="ARBA" id="ARBA00022723"/>
    </source>
</evidence>
<reference evidence="8 9" key="1">
    <citation type="submission" date="2017-09" db="EMBL/GenBank/DDBJ databases">
        <title>Depth-based differentiation of microbial function through sediment-hosted aquifers and enrichment of novel symbionts in the deep terrestrial subsurface.</title>
        <authorList>
            <person name="Probst A.J."/>
            <person name="Ladd B."/>
            <person name="Jarett J.K."/>
            <person name="Geller-Mcgrath D.E."/>
            <person name="Sieber C.M."/>
            <person name="Emerson J.B."/>
            <person name="Anantharaman K."/>
            <person name="Thomas B.C."/>
            <person name="Malmstrom R."/>
            <person name="Stieglmeier M."/>
            <person name="Klingl A."/>
            <person name="Woyke T."/>
            <person name="Ryan C.M."/>
            <person name="Banfield J.F."/>
        </authorList>
    </citation>
    <scope>NUCLEOTIDE SEQUENCE [LARGE SCALE GENOMIC DNA]</scope>
    <source>
        <strain evidence="8">CG11_big_fil_rev_8_21_14_0_20_42_13</strain>
    </source>
</reference>
<dbReference type="InterPro" id="IPR000994">
    <property type="entry name" value="Pept_M24"/>
</dbReference>
<dbReference type="GO" id="GO:0008237">
    <property type="term" value="F:metallopeptidase activity"/>
    <property type="evidence" value="ECO:0007669"/>
    <property type="project" value="UniProtKB-KW"/>
</dbReference>
<organism evidence="8 9">
    <name type="scientific">Candidatus Ghiorseimicrobium undicola</name>
    <dbReference type="NCBI Taxonomy" id="1974746"/>
    <lineage>
        <taxon>Bacteria</taxon>
        <taxon>Pseudomonadati</taxon>
        <taxon>Candidatus Omnitrophota</taxon>
        <taxon>Candidatus Ghiorseimicrobium</taxon>
    </lineage>
</organism>
<dbReference type="InterPro" id="IPR036005">
    <property type="entry name" value="Creatinase/aminopeptidase-like"/>
</dbReference>
<keyword evidence="3" id="KW-0378">Hydrolase</keyword>
<evidence type="ECO:0000259" key="6">
    <source>
        <dbReference type="Pfam" id="PF00557"/>
    </source>
</evidence>
<protein>
    <recommendedName>
        <fullName evidence="10">Xaa-Pro dipeptidase</fullName>
    </recommendedName>
</protein>
<evidence type="ECO:0000256" key="1">
    <source>
        <dbReference type="ARBA" id="ARBA00022670"/>
    </source>
</evidence>
<feature type="domain" description="Peptidase M24" evidence="6">
    <location>
        <begin position="144"/>
        <end position="346"/>
    </location>
</feature>
<dbReference type="Proteomes" id="UP000229641">
    <property type="component" value="Unassembled WGS sequence"/>
</dbReference>
<accession>A0A2H0LZV1</accession>
<dbReference type="PANTHER" id="PTHR46112:SF3">
    <property type="entry name" value="AMINOPEPTIDASE YPDF"/>
    <property type="match status" value="1"/>
</dbReference>
<comment type="similarity">
    <text evidence="5">Belongs to the peptidase M24B family.</text>
</comment>
<dbReference type="Gene3D" id="3.40.350.10">
    <property type="entry name" value="Creatinase/prolidase N-terminal domain"/>
    <property type="match status" value="1"/>
</dbReference>
<evidence type="ECO:0000259" key="7">
    <source>
        <dbReference type="Pfam" id="PF01321"/>
    </source>
</evidence>
<dbReference type="Gene3D" id="3.90.230.10">
    <property type="entry name" value="Creatinase/methionine aminopeptidase superfamily"/>
    <property type="match status" value="1"/>
</dbReference>
<dbReference type="InterPro" id="IPR050659">
    <property type="entry name" value="Peptidase_M24B"/>
</dbReference>
<evidence type="ECO:0000256" key="5">
    <source>
        <dbReference type="RuleBase" id="RU000590"/>
    </source>
</evidence>
<comment type="caution">
    <text evidence="8">The sequence shown here is derived from an EMBL/GenBank/DDBJ whole genome shotgun (WGS) entry which is preliminary data.</text>
</comment>
<gene>
    <name evidence="8" type="ORF">COV72_00120</name>
</gene>
<evidence type="ECO:0008006" key="10">
    <source>
        <dbReference type="Google" id="ProtNLM"/>
    </source>
</evidence>
<dbReference type="GO" id="GO:0006508">
    <property type="term" value="P:proteolysis"/>
    <property type="evidence" value="ECO:0007669"/>
    <property type="project" value="UniProtKB-KW"/>
</dbReference>
<dbReference type="EMBL" id="PCWA01000007">
    <property type="protein sequence ID" value="PIQ89953.1"/>
    <property type="molecule type" value="Genomic_DNA"/>
</dbReference>
<dbReference type="InterPro" id="IPR000587">
    <property type="entry name" value="Creatinase_N"/>
</dbReference>